<proteinExistence type="inferred from homology"/>
<protein>
    <submittedName>
        <fullName evidence="5">Do/DeqQ family serine protease</fullName>
    </submittedName>
</protein>
<comment type="similarity">
    <text evidence="1">Belongs to the peptidase S1C family.</text>
</comment>
<dbReference type="InterPro" id="IPR009003">
    <property type="entry name" value="Peptidase_S1_PA"/>
</dbReference>
<dbReference type="SUPFAM" id="SSF50156">
    <property type="entry name" value="PDZ domain-like"/>
    <property type="match status" value="1"/>
</dbReference>
<evidence type="ECO:0000259" key="4">
    <source>
        <dbReference type="PROSITE" id="PS50106"/>
    </source>
</evidence>
<dbReference type="AlphaFoldDB" id="A0A1H5KYJ4"/>
<dbReference type="SMART" id="SM00228">
    <property type="entry name" value="PDZ"/>
    <property type="match status" value="1"/>
</dbReference>
<dbReference type="PANTHER" id="PTHR22939">
    <property type="entry name" value="SERINE PROTEASE FAMILY S1C HTRA-RELATED"/>
    <property type="match status" value="1"/>
</dbReference>
<dbReference type="PROSITE" id="PS50106">
    <property type="entry name" value="PDZ"/>
    <property type="match status" value="1"/>
</dbReference>
<dbReference type="RefSeq" id="WP_093112408.1">
    <property type="nucleotide sequence ID" value="NZ_FNGG01000002.1"/>
</dbReference>
<evidence type="ECO:0000256" key="3">
    <source>
        <dbReference type="ARBA" id="ARBA00022801"/>
    </source>
</evidence>
<accession>A0A1H5KYJ4</accession>
<dbReference type="PANTHER" id="PTHR22939:SF129">
    <property type="entry name" value="SERINE PROTEASE HTRA2, MITOCHONDRIAL"/>
    <property type="match status" value="1"/>
</dbReference>
<dbReference type="GO" id="GO:0004252">
    <property type="term" value="F:serine-type endopeptidase activity"/>
    <property type="evidence" value="ECO:0007669"/>
    <property type="project" value="InterPro"/>
</dbReference>
<dbReference type="Gene3D" id="2.30.42.10">
    <property type="match status" value="1"/>
</dbReference>
<gene>
    <name evidence="5" type="ORF">SAMN04488034_10257</name>
</gene>
<keyword evidence="2 5" id="KW-0645">Protease</keyword>
<dbReference type="GO" id="GO:0006508">
    <property type="term" value="P:proteolysis"/>
    <property type="evidence" value="ECO:0007669"/>
    <property type="project" value="UniProtKB-KW"/>
</dbReference>
<keyword evidence="3" id="KW-0378">Hydrolase</keyword>
<dbReference type="Gene3D" id="2.40.10.120">
    <property type="match status" value="1"/>
</dbReference>
<sequence>MRKLFSLLLVSIMGGALTLGSYLLFIEEEPVYVEDKGSIPAYTPVNFEAVPGSAMADFTEAADKSVHAVVHVKNITETRSPFSSRAGTALQGTGSGVIISPDGYIVTNNHVIQNASKLQVTLNNNENYMAQVIGSDPTTDIALLKIEAEDLDYLPFGNSNNARIGEWVLAVGNPFNLTSTVTAGIISAKSRDLGMDSNVSSFIQTDAAINPGNSGGALVNVHGELIGINTAITSQTGSYVGYAFAVPSNNARKIVEDILEFGDVQQGILGIRGSQVSRLPAEIEVNTTEGVYVAEVEQGSGADKGGIREGDIINQIDNVEIRKFSDLKGYIGSKRPNDVVQVKVLRDGEEKTLRVKLTKYEVYQIKAIGLEVTNASSEDLARNKVKNGVKITRGLTPQMQSERLTGTLITAIDNIPVEDIDDVKEVMARRNSSDPISVTFVAPNGEKQKYVWR</sequence>
<dbReference type="Pfam" id="PF13365">
    <property type="entry name" value="Trypsin_2"/>
    <property type="match status" value="1"/>
</dbReference>
<dbReference type="PRINTS" id="PR00834">
    <property type="entry name" value="PROTEASES2C"/>
</dbReference>
<dbReference type="Proteomes" id="UP000199448">
    <property type="component" value="Unassembled WGS sequence"/>
</dbReference>
<dbReference type="STRING" id="390640.SAMN04488034_10257"/>
<dbReference type="EMBL" id="FNUG01000002">
    <property type="protein sequence ID" value="SEE69895.1"/>
    <property type="molecule type" value="Genomic_DNA"/>
</dbReference>
<dbReference type="InterPro" id="IPR001940">
    <property type="entry name" value="Peptidase_S1C"/>
</dbReference>
<evidence type="ECO:0000313" key="6">
    <source>
        <dbReference type="Proteomes" id="UP000199448"/>
    </source>
</evidence>
<name>A0A1H5KYJ4_9FLAO</name>
<dbReference type="SUPFAM" id="SSF50494">
    <property type="entry name" value="Trypsin-like serine proteases"/>
    <property type="match status" value="1"/>
</dbReference>
<dbReference type="InterPro" id="IPR001478">
    <property type="entry name" value="PDZ"/>
</dbReference>
<dbReference type="OrthoDB" id="9758917at2"/>
<reference evidence="5 6" key="1">
    <citation type="submission" date="2016-10" db="EMBL/GenBank/DDBJ databases">
        <authorList>
            <person name="de Groot N.N."/>
        </authorList>
    </citation>
    <scope>NUCLEOTIDE SEQUENCE [LARGE SCALE GENOMIC DNA]</scope>
    <source>
        <strain evidence="5 6">DSM 23553</strain>
    </source>
</reference>
<dbReference type="InterPro" id="IPR036034">
    <property type="entry name" value="PDZ_sf"/>
</dbReference>
<dbReference type="Pfam" id="PF13180">
    <property type="entry name" value="PDZ_2"/>
    <property type="match status" value="1"/>
</dbReference>
<evidence type="ECO:0000313" key="5">
    <source>
        <dbReference type="EMBL" id="SEE69895.1"/>
    </source>
</evidence>
<keyword evidence="6" id="KW-1185">Reference proteome</keyword>
<evidence type="ECO:0000256" key="1">
    <source>
        <dbReference type="ARBA" id="ARBA00010541"/>
    </source>
</evidence>
<organism evidence="5 6">
    <name type="scientific">Salinimicrobium catena</name>
    <dbReference type="NCBI Taxonomy" id="390640"/>
    <lineage>
        <taxon>Bacteria</taxon>
        <taxon>Pseudomonadati</taxon>
        <taxon>Bacteroidota</taxon>
        <taxon>Flavobacteriia</taxon>
        <taxon>Flavobacteriales</taxon>
        <taxon>Flavobacteriaceae</taxon>
        <taxon>Salinimicrobium</taxon>
    </lineage>
</organism>
<evidence type="ECO:0000256" key="2">
    <source>
        <dbReference type="ARBA" id="ARBA00022670"/>
    </source>
</evidence>
<feature type="domain" description="PDZ" evidence="4">
    <location>
        <begin position="258"/>
        <end position="348"/>
    </location>
</feature>